<dbReference type="InterPro" id="IPR012296">
    <property type="entry name" value="Nuclease_put_TT1808"/>
</dbReference>
<evidence type="ECO:0000313" key="3">
    <source>
        <dbReference type="Proteomes" id="UP000033607"/>
    </source>
</evidence>
<dbReference type="InterPro" id="IPR011335">
    <property type="entry name" value="Restrct_endonuc-II-like"/>
</dbReference>
<proteinExistence type="predicted"/>
<dbReference type="Proteomes" id="UP000033607">
    <property type="component" value="Unassembled WGS sequence"/>
</dbReference>
<dbReference type="PANTHER" id="PTHR34107:SF7">
    <property type="entry name" value="SLR2092 PROTEIN"/>
    <property type="match status" value="1"/>
</dbReference>
<dbReference type="OrthoDB" id="455378at2"/>
<evidence type="ECO:0000313" key="2">
    <source>
        <dbReference type="EMBL" id="KKD35459.1"/>
    </source>
</evidence>
<accession>A0A0F5Y9C2</accession>
<dbReference type="RefSeq" id="WP_046281353.1">
    <property type="nucleotide sequence ID" value="NZ_LATL02000323.1"/>
</dbReference>
<dbReference type="Gene3D" id="3.90.1570.10">
    <property type="entry name" value="tt1808, chain A"/>
    <property type="match status" value="1"/>
</dbReference>
<reference evidence="2 3" key="1">
    <citation type="submission" date="2015-06" db="EMBL/GenBank/DDBJ databases">
        <title>Draft genome assembly of filamentous brackish cyanobacterium Limnoraphis robusta strain CS-951.</title>
        <authorList>
            <person name="Willis A."/>
            <person name="Parks M."/>
            <person name="Burford M.A."/>
        </authorList>
    </citation>
    <scope>NUCLEOTIDE SEQUENCE [LARGE SCALE GENOMIC DNA]</scope>
    <source>
        <strain evidence="2 3">CS-951</strain>
    </source>
</reference>
<dbReference type="Pfam" id="PF05685">
    <property type="entry name" value="Uma2"/>
    <property type="match status" value="1"/>
</dbReference>
<dbReference type="CDD" id="cd06260">
    <property type="entry name" value="DUF820-like"/>
    <property type="match status" value="1"/>
</dbReference>
<sequence>MTNFTLNLESIELTDEQFFQLCQNNRDLKFERNYNGDLVIMSPTGGETGSYNAGLTAKLWFWNQENKLGKVFDSSTGFKLPNGADRSPDAAWITLERWESLTAEQRQKFLPLCPDFVIELRSASDSLKTLQDKMQEYIENGVRLGWLINPQSRQVEIYRPNQEVQVLESPTMLSGEDVLPAFILNLQEIW</sequence>
<gene>
    <name evidence="2" type="ORF">WN50_25150</name>
</gene>
<organism evidence="2 3">
    <name type="scientific">Limnoraphis robusta CS-951</name>
    <dbReference type="NCBI Taxonomy" id="1637645"/>
    <lineage>
        <taxon>Bacteria</taxon>
        <taxon>Bacillati</taxon>
        <taxon>Cyanobacteriota</taxon>
        <taxon>Cyanophyceae</taxon>
        <taxon>Oscillatoriophycideae</taxon>
        <taxon>Oscillatoriales</taxon>
        <taxon>Sirenicapillariaceae</taxon>
        <taxon>Limnoraphis</taxon>
    </lineage>
</organism>
<name>A0A0F5Y9C2_9CYAN</name>
<comment type="caution">
    <text evidence="2">The sequence shown here is derived from an EMBL/GenBank/DDBJ whole genome shotgun (WGS) entry which is preliminary data.</text>
</comment>
<dbReference type="PATRIC" id="fig|1637645.4.peg.6341"/>
<feature type="domain" description="Putative restriction endonuclease" evidence="1">
    <location>
        <begin position="16"/>
        <end position="186"/>
    </location>
</feature>
<dbReference type="AlphaFoldDB" id="A0A0F5Y9C2"/>
<dbReference type="EMBL" id="LATL02000323">
    <property type="protein sequence ID" value="KKD35459.1"/>
    <property type="molecule type" value="Genomic_DNA"/>
</dbReference>
<evidence type="ECO:0000259" key="1">
    <source>
        <dbReference type="Pfam" id="PF05685"/>
    </source>
</evidence>
<dbReference type="InterPro" id="IPR008538">
    <property type="entry name" value="Uma2"/>
</dbReference>
<protein>
    <recommendedName>
        <fullName evidence="1">Putative restriction endonuclease domain-containing protein</fullName>
    </recommendedName>
</protein>
<dbReference type="PANTHER" id="PTHR34107">
    <property type="entry name" value="SLL0198 PROTEIN-RELATED"/>
    <property type="match status" value="1"/>
</dbReference>
<dbReference type="SUPFAM" id="SSF52980">
    <property type="entry name" value="Restriction endonuclease-like"/>
    <property type="match status" value="1"/>
</dbReference>